<dbReference type="GO" id="GO:0006508">
    <property type="term" value="P:proteolysis"/>
    <property type="evidence" value="ECO:0007669"/>
    <property type="project" value="InterPro"/>
</dbReference>
<evidence type="ECO:0000313" key="3">
    <source>
        <dbReference type="Proteomes" id="UP000192923"/>
    </source>
</evidence>
<dbReference type="RefSeq" id="WP_085215399.1">
    <property type="nucleotide sequence ID" value="NZ_FXAM01000001.1"/>
</dbReference>
<dbReference type="GO" id="GO:0008233">
    <property type="term" value="F:peptidase activity"/>
    <property type="evidence" value="ECO:0007669"/>
    <property type="project" value="InterPro"/>
</dbReference>
<keyword evidence="3" id="KW-1185">Reference proteome</keyword>
<feature type="transmembrane region" description="Helical" evidence="1">
    <location>
        <begin position="337"/>
        <end position="357"/>
    </location>
</feature>
<dbReference type="OrthoDB" id="345222at2"/>
<dbReference type="InterPro" id="IPR001096">
    <property type="entry name" value="Peptidase_C13"/>
</dbReference>
<proteinExistence type="predicted"/>
<name>A0A1Y6D1N7_9GAMM</name>
<keyword evidence="1" id="KW-0472">Membrane</keyword>
<dbReference type="Gene3D" id="3.40.50.1460">
    <property type="match status" value="1"/>
</dbReference>
<evidence type="ECO:0000313" key="2">
    <source>
        <dbReference type="EMBL" id="SMF96521.1"/>
    </source>
</evidence>
<feature type="transmembrane region" description="Helical" evidence="1">
    <location>
        <begin position="305"/>
        <end position="325"/>
    </location>
</feature>
<dbReference type="STRING" id="1760988.SAMN02949497_3921"/>
<feature type="transmembrane region" description="Helical" evidence="1">
    <location>
        <begin position="30"/>
        <end position="49"/>
    </location>
</feature>
<accession>A0A1Y6D1N7</accession>
<keyword evidence="1" id="KW-1133">Transmembrane helix</keyword>
<gene>
    <name evidence="2" type="ORF">SAMN02949497_3921</name>
</gene>
<dbReference type="Pfam" id="PF01650">
    <property type="entry name" value="Peptidase_C13"/>
    <property type="match status" value="1"/>
</dbReference>
<protein>
    <submittedName>
        <fullName evidence="2">Peptidase C13 family protein</fullName>
    </submittedName>
</protein>
<reference evidence="2 3" key="1">
    <citation type="submission" date="2016-12" db="EMBL/GenBank/DDBJ databases">
        <authorList>
            <person name="Song W.-J."/>
            <person name="Kurnit D.M."/>
        </authorList>
    </citation>
    <scope>NUCLEOTIDE SEQUENCE [LARGE SCALE GENOMIC DNA]</scope>
    <source>
        <strain evidence="2 3">175</strain>
    </source>
</reference>
<feature type="transmembrane region" description="Helical" evidence="1">
    <location>
        <begin position="272"/>
        <end position="293"/>
    </location>
</feature>
<feature type="transmembrane region" description="Helical" evidence="1">
    <location>
        <begin position="205"/>
        <end position="225"/>
    </location>
</feature>
<sequence>MEIRYEPTPADTAAHLGYLHQQGHSPDPPLWTVLLGLGLGLAVAARADAPDWRDVLLFGTAALFGLSGLALALWRRCYPDTADTAPPTGVCRLVVTPAGLVRAAGPNAEFLAWPDLAALVEGPEHFHLHAVSGPVWTLPKRALPEPDGPQTLVDLVHRYWQAQPGHQRRRLPNRPERLGRRVLAGFAEALRGGFRLALFRPLAGGAVRTLGGGVLAGLLAVRLGVSALGDYAAALPRPRFDAYGLIDHGAGMLLFLLSGLALGGLARDTKPLLGLLGLIAAAEGLTSILYRLAYAALPGGWETTAPWIGWALFLAWFLWNFAIVFRAVGGVYRQPAPAALFLASAFALLDWGVGFQLPGQEIFYPAEDEATAAPAPRIDAEEVLYRQHRLLRETTDALAPQRPGIADLYFVGFAGEADEQVFAHEVEYALGLFDQRFDTQGRSVALVNSPDTLARWPIANRHALDTVLEAVARRMDPKEDVLFLFLTSHGSKDHKLSVRFEPLPLDDLPAAALKAALDRAGIHQRVVVVSACYSGGFLDALKDDDSLILTAARRDRASFGCGVDSEFTYFGQAYFVEALAQTRSFVAAFDMARQTIERREQAEGNEPSLPQIHVGKRIAPKLLALEQRLAAPVAQPRPRNRPPRP</sequence>
<evidence type="ECO:0000256" key="1">
    <source>
        <dbReference type="SAM" id="Phobius"/>
    </source>
</evidence>
<organism evidence="2 3">
    <name type="scientific">Methylomagnum ishizawai</name>
    <dbReference type="NCBI Taxonomy" id="1760988"/>
    <lineage>
        <taxon>Bacteria</taxon>
        <taxon>Pseudomonadati</taxon>
        <taxon>Pseudomonadota</taxon>
        <taxon>Gammaproteobacteria</taxon>
        <taxon>Methylococcales</taxon>
        <taxon>Methylococcaceae</taxon>
        <taxon>Methylomagnum</taxon>
    </lineage>
</organism>
<dbReference type="EMBL" id="FXAM01000001">
    <property type="protein sequence ID" value="SMF96521.1"/>
    <property type="molecule type" value="Genomic_DNA"/>
</dbReference>
<dbReference type="Proteomes" id="UP000192923">
    <property type="component" value="Unassembled WGS sequence"/>
</dbReference>
<dbReference type="AlphaFoldDB" id="A0A1Y6D1N7"/>
<feature type="transmembrane region" description="Helical" evidence="1">
    <location>
        <begin position="245"/>
        <end position="265"/>
    </location>
</feature>
<keyword evidence="1" id="KW-0812">Transmembrane</keyword>
<feature type="transmembrane region" description="Helical" evidence="1">
    <location>
        <begin position="55"/>
        <end position="74"/>
    </location>
</feature>